<proteinExistence type="evidence at transcript level"/>
<dbReference type="AlphaFoldDB" id="E3T7V0"/>
<keyword evidence="1" id="KW-0732">Signal</keyword>
<reference evidence="2" key="2">
    <citation type="journal article" date="2010" name="PLoS Biol.">
        <title>Genome-wide analyses reveal a role for peptide hormones in planarian germline development.</title>
        <authorList>
            <person name="Collins J.J."/>
            <person name="Hou X."/>
            <person name="Romanova E.V."/>
            <person name="Lambrus B.G."/>
            <person name="Miller C.M."/>
            <person name="Saberi A."/>
            <person name="Sweedler J.V."/>
            <person name="Newmark P.A."/>
        </authorList>
    </citation>
    <scope>NUCLEOTIDE SEQUENCE</scope>
</reference>
<accession>E3T7V0</accession>
<evidence type="ECO:0000313" key="2">
    <source>
        <dbReference type="EMBL" id="ADC84442.1"/>
    </source>
</evidence>
<reference evidence="2" key="1">
    <citation type="submission" date="2009-12" db="EMBL/GenBank/DDBJ databases">
        <authorList>
            <person name="Collins C.J."/>
            <person name="Hou X."/>
            <person name="Romanova E.V."/>
            <person name="Miller C.M."/>
            <person name="Lambrus B.G."/>
            <person name="Sweedler J.V."/>
            <person name="Newmark P.A."/>
        </authorList>
    </citation>
    <scope>NUCLEOTIDE SEQUENCE</scope>
</reference>
<evidence type="ECO:0000256" key="1">
    <source>
        <dbReference type="SAM" id="SignalP"/>
    </source>
</evidence>
<name>E3T7V0_SCHMD</name>
<protein>
    <submittedName>
        <fullName evidence="2">Secreted peptide prohormone 5</fullName>
    </submittedName>
</protein>
<feature type="signal peptide" evidence="1">
    <location>
        <begin position="1"/>
        <end position="16"/>
    </location>
</feature>
<sequence length="71" mass="8349">MKLLLFIVLCVVFVFALDDPEDSLNYYSNYSPAAERSELVSKRGLRILRMGKRNDLFRLLDKRGMRHMRLG</sequence>
<dbReference type="EMBL" id="GU295188">
    <property type="protein sequence ID" value="ADC84442.1"/>
    <property type="molecule type" value="mRNA"/>
</dbReference>
<feature type="chain" id="PRO_5003180445" evidence="1">
    <location>
        <begin position="17"/>
        <end position="71"/>
    </location>
</feature>
<organism evidence="2">
    <name type="scientific">Schmidtea mediterranea</name>
    <name type="common">Freshwater planarian flatworm</name>
    <dbReference type="NCBI Taxonomy" id="79327"/>
    <lineage>
        <taxon>Eukaryota</taxon>
        <taxon>Metazoa</taxon>
        <taxon>Spiralia</taxon>
        <taxon>Lophotrochozoa</taxon>
        <taxon>Platyhelminthes</taxon>
        <taxon>Rhabditophora</taxon>
        <taxon>Seriata</taxon>
        <taxon>Tricladida</taxon>
        <taxon>Continenticola</taxon>
        <taxon>Geoplanoidea</taxon>
        <taxon>Dugesiidae</taxon>
        <taxon>Schmidtea</taxon>
    </lineage>
</organism>